<feature type="transmembrane region" description="Helical" evidence="7">
    <location>
        <begin position="91"/>
        <end position="110"/>
    </location>
</feature>
<comment type="caution">
    <text evidence="9">The sequence shown here is derived from an EMBL/GenBank/DDBJ whole genome shotgun (WGS) entry which is preliminary data.</text>
</comment>
<keyword evidence="6 7" id="KW-0472">Membrane</keyword>
<keyword evidence="4 7" id="KW-0812">Transmembrane</keyword>
<gene>
    <name evidence="9" type="ORF">ADA01nite_21840</name>
</gene>
<evidence type="ECO:0000313" key="10">
    <source>
        <dbReference type="Proteomes" id="UP000321157"/>
    </source>
</evidence>
<feature type="domain" description="Glycine transporter" evidence="8">
    <location>
        <begin position="92"/>
        <end position="160"/>
    </location>
</feature>
<sequence length="205" mass="22318">MTWEILNIIGTMAFALSGAVVAMEEEYDIYGVFVLGMATAFGGGIVRNFLIGIPVPTLWEQGTLLWTALLTMLVFFFLPVKLIAYWRRSEVFFDAIGLAAFAVQGALYATQLDRPLSAIIVAAVMTGIGGGVIRDVLAGRRPMVLQEEIYAVWAIGAGLCIGTGIVDIGDSVQLYGLCVAIVVLRVLSVFYKWKLPRRSLHKAVQ</sequence>
<evidence type="ECO:0000256" key="4">
    <source>
        <dbReference type="ARBA" id="ARBA00022692"/>
    </source>
</evidence>
<dbReference type="PANTHER" id="PTHR30506:SF3">
    <property type="entry name" value="UPF0126 INNER MEMBRANE PROTEIN YADS-RELATED"/>
    <property type="match status" value="1"/>
</dbReference>
<evidence type="ECO:0000259" key="8">
    <source>
        <dbReference type="Pfam" id="PF03458"/>
    </source>
</evidence>
<feature type="transmembrane region" description="Helical" evidence="7">
    <location>
        <begin position="63"/>
        <end position="84"/>
    </location>
</feature>
<feature type="transmembrane region" description="Helical" evidence="7">
    <location>
        <begin position="116"/>
        <end position="137"/>
    </location>
</feature>
<accession>A0A511V711</accession>
<name>A0A511V711_9BACL</name>
<feature type="transmembrane region" description="Helical" evidence="7">
    <location>
        <begin position="30"/>
        <end position="51"/>
    </location>
</feature>
<evidence type="ECO:0000256" key="1">
    <source>
        <dbReference type="ARBA" id="ARBA00004651"/>
    </source>
</evidence>
<feature type="transmembrane region" description="Helical" evidence="7">
    <location>
        <begin position="6"/>
        <end position="23"/>
    </location>
</feature>
<evidence type="ECO:0000256" key="6">
    <source>
        <dbReference type="ARBA" id="ARBA00023136"/>
    </source>
</evidence>
<keyword evidence="10" id="KW-1185">Reference proteome</keyword>
<proteinExistence type="inferred from homology"/>
<reference evidence="9 10" key="1">
    <citation type="submission" date="2019-07" db="EMBL/GenBank/DDBJ databases">
        <title>Whole genome shotgun sequence of Aneurinibacillus danicus NBRC 102444.</title>
        <authorList>
            <person name="Hosoyama A."/>
            <person name="Uohara A."/>
            <person name="Ohji S."/>
            <person name="Ichikawa N."/>
        </authorList>
    </citation>
    <scope>NUCLEOTIDE SEQUENCE [LARGE SCALE GENOMIC DNA]</scope>
    <source>
        <strain evidence="9 10">NBRC 102444</strain>
    </source>
</reference>
<evidence type="ECO:0000256" key="2">
    <source>
        <dbReference type="ARBA" id="ARBA00008193"/>
    </source>
</evidence>
<comment type="similarity">
    <text evidence="2">Belongs to the UPF0126 family.</text>
</comment>
<evidence type="ECO:0000256" key="5">
    <source>
        <dbReference type="ARBA" id="ARBA00022989"/>
    </source>
</evidence>
<keyword evidence="5 7" id="KW-1133">Transmembrane helix</keyword>
<dbReference type="PANTHER" id="PTHR30506">
    <property type="entry name" value="INNER MEMBRANE PROTEIN"/>
    <property type="match status" value="1"/>
</dbReference>
<dbReference type="AlphaFoldDB" id="A0A511V711"/>
<dbReference type="GO" id="GO:0005886">
    <property type="term" value="C:plasma membrane"/>
    <property type="evidence" value="ECO:0007669"/>
    <property type="project" value="UniProtKB-SubCell"/>
</dbReference>
<organism evidence="9 10">
    <name type="scientific">Aneurinibacillus danicus</name>
    <dbReference type="NCBI Taxonomy" id="267746"/>
    <lineage>
        <taxon>Bacteria</taxon>
        <taxon>Bacillati</taxon>
        <taxon>Bacillota</taxon>
        <taxon>Bacilli</taxon>
        <taxon>Bacillales</taxon>
        <taxon>Paenibacillaceae</taxon>
        <taxon>Aneurinibacillus group</taxon>
        <taxon>Aneurinibacillus</taxon>
    </lineage>
</organism>
<evidence type="ECO:0000256" key="3">
    <source>
        <dbReference type="ARBA" id="ARBA00022475"/>
    </source>
</evidence>
<keyword evidence="3" id="KW-1003">Cell membrane</keyword>
<evidence type="ECO:0000256" key="7">
    <source>
        <dbReference type="SAM" id="Phobius"/>
    </source>
</evidence>
<dbReference type="Proteomes" id="UP000321157">
    <property type="component" value="Unassembled WGS sequence"/>
</dbReference>
<comment type="subcellular location">
    <subcellularLocation>
        <location evidence="1">Cell membrane</location>
        <topology evidence="1">Multi-pass membrane protein</topology>
    </subcellularLocation>
</comment>
<dbReference type="EMBL" id="BJXX01000093">
    <property type="protein sequence ID" value="GEN34724.1"/>
    <property type="molecule type" value="Genomic_DNA"/>
</dbReference>
<dbReference type="RefSeq" id="WP_146809991.1">
    <property type="nucleotide sequence ID" value="NZ_BJXX01000093.1"/>
</dbReference>
<dbReference type="Pfam" id="PF03458">
    <property type="entry name" value="Gly_transporter"/>
    <property type="match status" value="2"/>
</dbReference>
<feature type="transmembrane region" description="Helical" evidence="7">
    <location>
        <begin position="172"/>
        <end position="191"/>
    </location>
</feature>
<dbReference type="OrthoDB" id="9791874at2"/>
<feature type="transmembrane region" description="Helical" evidence="7">
    <location>
        <begin position="149"/>
        <end position="166"/>
    </location>
</feature>
<dbReference type="InterPro" id="IPR005115">
    <property type="entry name" value="Gly_transporter"/>
</dbReference>
<evidence type="ECO:0000313" key="9">
    <source>
        <dbReference type="EMBL" id="GEN34724.1"/>
    </source>
</evidence>
<feature type="domain" description="Glycine transporter" evidence="8">
    <location>
        <begin position="5"/>
        <end position="78"/>
    </location>
</feature>
<protein>
    <submittedName>
        <fullName evidence="9">Membrane protein</fullName>
    </submittedName>
</protein>